<reference evidence="1 2" key="1">
    <citation type="submission" date="2018-11" db="EMBL/GenBank/DDBJ databases">
        <title>Novel bacteria species description.</title>
        <authorList>
            <person name="Han J.-H."/>
        </authorList>
    </citation>
    <scope>NUCLEOTIDE SEQUENCE [LARGE SCALE GENOMIC DNA]</scope>
    <source>
        <strain evidence="1 2">KCTC23259</strain>
    </source>
</reference>
<sequence length="183" mass="20804">MTSSQKRLIESLGSRISKAKAIELSSEVAGDTTFSAEVIDLLKTGNSKEVYNILWALRSLQPSELQRFKSLPQIILELFRKFPFEEGILRDGVGLLQILDISEDFQGEVFDLCFGFLQDNSKPIAVKAFSMTVCYNLAKKHPELLKELEIQIKDLLLIQGHIFPAIFSRGNAILQRINRHLRR</sequence>
<keyword evidence="2" id="KW-1185">Reference proteome</keyword>
<protein>
    <submittedName>
        <fullName evidence="1">Uncharacterized protein</fullName>
    </submittedName>
</protein>
<dbReference type="RefSeq" id="WP_255039527.1">
    <property type="nucleotide sequence ID" value="NZ_RJUF01000193.1"/>
</dbReference>
<name>A0AAE3H855_9BACT</name>
<dbReference type="EMBL" id="RJUF01000193">
    <property type="protein sequence ID" value="MCP9765826.1"/>
    <property type="molecule type" value="Genomic_DNA"/>
</dbReference>
<dbReference type="Proteomes" id="UP001204144">
    <property type="component" value="Unassembled WGS sequence"/>
</dbReference>
<comment type="caution">
    <text evidence="1">The sequence shown here is derived from an EMBL/GenBank/DDBJ whole genome shotgun (WGS) entry which is preliminary data.</text>
</comment>
<evidence type="ECO:0000313" key="1">
    <source>
        <dbReference type="EMBL" id="MCP9765826.1"/>
    </source>
</evidence>
<dbReference type="AlphaFoldDB" id="A0AAE3H855"/>
<accession>A0AAE3H855</accession>
<evidence type="ECO:0000313" key="2">
    <source>
        <dbReference type="Proteomes" id="UP001204144"/>
    </source>
</evidence>
<proteinExistence type="predicted"/>
<gene>
    <name evidence="1" type="ORF">EGI31_23065</name>
</gene>
<organism evidence="1 2">
    <name type="scientific">Lacihabitans soyangensis</name>
    <dbReference type="NCBI Taxonomy" id="869394"/>
    <lineage>
        <taxon>Bacteria</taxon>
        <taxon>Pseudomonadati</taxon>
        <taxon>Bacteroidota</taxon>
        <taxon>Cytophagia</taxon>
        <taxon>Cytophagales</taxon>
        <taxon>Leadbetterellaceae</taxon>
        <taxon>Lacihabitans</taxon>
    </lineage>
</organism>